<organism evidence="1">
    <name type="scientific">bioreactor metagenome</name>
    <dbReference type="NCBI Taxonomy" id="1076179"/>
    <lineage>
        <taxon>unclassified sequences</taxon>
        <taxon>metagenomes</taxon>
        <taxon>ecological metagenomes</taxon>
    </lineage>
</organism>
<dbReference type="AlphaFoldDB" id="A0A645CAB9"/>
<dbReference type="EMBL" id="VSSQ01025623">
    <property type="protein sequence ID" value="MPM73876.1"/>
    <property type="molecule type" value="Genomic_DNA"/>
</dbReference>
<comment type="caution">
    <text evidence="1">The sequence shown here is derived from an EMBL/GenBank/DDBJ whole genome shotgun (WGS) entry which is preliminary data.</text>
</comment>
<sequence length="62" mass="7264">MTNLNLHSVIIQQKLPEFSHTFTIAIIVDIPIKANVIFDLTAQDCYTERKFADFKQGERRRQ</sequence>
<accession>A0A645CAB9</accession>
<gene>
    <name evidence="1" type="ORF">SDC9_120861</name>
</gene>
<protein>
    <submittedName>
        <fullName evidence="1">Uncharacterized protein</fullName>
    </submittedName>
</protein>
<evidence type="ECO:0000313" key="1">
    <source>
        <dbReference type="EMBL" id="MPM73876.1"/>
    </source>
</evidence>
<reference evidence="1" key="1">
    <citation type="submission" date="2019-08" db="EMBL/GenBank/DDBJ databases">
        <authorList>
            <person name="Kucharzyk K."/>
            <person name="Murdoch R.W."/>
            <person name="Higgins S."/>
            <person name="Loffler F."/>
        </authorList>
    </citation>
    <scope>NUCLEOTIDE SEQUENCE</scope>
</reference>
<proteinExistence type="predicted"/>
<name>A0A645CAB9_9ZZZZ</name>